<name>A0A6J4T180_9SPHN</name>
<organism evidence="2">
    <name type="scientific">uncultured Sphingomonadaceae bacterium</name>
    <dbReference type="NCBI Taxonomy" id="169976"/>
    <lineage>
        <taxon>Bacteria</taxon>
        <taxon>Pseudomonadati</taxon>
        <taxon>Pseudomonadota</taxon>
        <taxon>Alphaproteobacteria</taxon>
        <taxon>Sphingomonadales</taxon>
        <taxon>Sphingomonadaceae</taxon>
        <taxon>environmental samples</taxon>
    </lineage>
</organism>
<reference evidence="2" key="1">
    <citation type="submission" date="2020-02" db="EMBL/GenBank/DDBJ databases">
        <authorList>
            <person name="Meier V. D."/>
        </authorList>
    </citation>
    <scope>NUCLEOTIDE SEQUENCE</scope>
    <source>
        <strain evidence="2">AVDCRST_MAG39</strain>
    </source>
</reference>
<gene>
    <name evidence="2" type="ORF">AVDCRST_MAG39-1995</name>
</gene>
<feature type="region of interest" description="Disordered" evidence="1">
    <location>
        <begin position="1"/>
        <end position="114"/>
    </location>
</feature>
<feature type="compositionally biased region" description="Basic and acidic residues" evidence="1">
    <location>
        <begin position="82"/>
        <end position="97"/>
    </location>
</feature>
<dbReference type="AlphaFoldDB" id="A0A6J4T180"/>
<protein>
    <submittedName>
        <fullName evidence="2">Acyl-CoA dehydrogenase</fullName>
    </submittedName>
</protein>
<proteinExistence type="predicted"/>
<feature type="compositionally biased region" description="Low complexity" evidence="1">
    <location>
        <begin position="32"/>
        <end position="44"/>
    </location>
</feature>
<evidence type="ECO:0000313" key="2">
    <source>
        <dbReference type="EMBL" id="CAA9510517.1"/>
    </source>
</evidence>
<accession>A0A6J4T180</accession>
<feature type="region of interest" description="Disordered" evidence="1">
    <location>
        <begin position="143"/>
        <end position="183"/>
    </location>
</feature>
<dbReference type="EMBL" id="CADCVW010000078">
    <property type="protein sequence ID" value="CAA9510517.1"/>
    <property type="molecule type" value="Genomic_DNA"/>
</dbReference>
<feature type="compositionally biased region" description="Basic residues" evidence="1">
    <location>
        <begin position="153"/>
        <end position="162"/>
    </location>
</feature>
<feature type="non-terminal residue" evidence="2">
    <location>
        <position position="1"/>
    </location>
</feature>
<feature type="non-terminal residue" evidence="2">
    <location>
        <position position="183"/>
    </location>
</feature>
<evidence type="ECO:0000256" key="1">
    <source>
        <dbReference type="SAM" id="MobiDB-lite"/>
    </source>
</evidence>
<feature type="compositionally biased region" description="Basic and acidic residues" evidence="1">
    <location>
        <begin position="143"/>
        <end position="152"/>
    </location>
</feature>
<sequence>GLRPLGQGAGPDRPHAGLPGHPHPPRGGGVRGVPQREGPRGPHAAARRRGAEARGARARTVEPVPAGRVRPEERRVRRDRRDHRLELAHRARGDQLRRPQHRQHGGAAHVRHRRAEVAVARAAARGADPVRLRDDRAGRRVLRRDQHLDPDRARRRRLRHQRPQVVDLRGCRPALPDPHPDGQ</sequence>
<feature type="compositionally biased region" description="Basic residues" evidence="1">
    <location>
        <begin position="98"/>
        <end position="114"/>
    </location>
</feature>